<dbReference type="GO" id="GO:0004815">
    <property type="term" value="F:aspartate-tRNA ligase activity"/>
    <property type="evidence" value="ECO:0007669"/>
    <property type="project" value="UniProtKB-UniRule"/>
</dbReference>
<comment type="subcellular location">
    <subcellularLocation>
        <location evidence="7">Cytoplasm</location>
    </subcellularLocation>
</comment>
<dbReference type="Pfam" id="PF02938">
    <property type="entry name" value="GAD"/>
    <property type="match status" value="1"/>
</dbReference>
<dbReference type="InterPro" id="IPR004524">
    <property type="entry name" value="Asp-tRNA-ligase_1"/>
</dbReference>
<dbReference type="EMBL" id="LUKE01000001">
    <property type="protein sequence ID" value="KYG66132.1"/>
    <property type="molecule type" value="Genomic_DNA"/>
</dbReference>
<dbReference type="InterPro" id="IPR012340">
    <property type="entry name" value="NA-bd_OB-fold"/>
</dbReference>
<dbReference type="GO" id="GO:0003676">
    <property type="term" value="F:nucleic acid binding"/>
    <property type="evidence" value="ECO:0007669"/>
    <property type="project" value="InterPro"/>
</dbReference>
<evidence type="ECO:0000256" key="4">
    <source>
        <dbReference type="ARBA" id="ARBA00022840"/>
    </source>
</evidence>
<feature type="region of interest" description="Aspartate" evidence="7">
    <location>
        <begin position="202"/>
        <end position="205"/>
    </location>
</feature>
<evidence type="ECO:0000256" key="1">
    <source>
        <dbReference type="ARBA" id="ARBA00006303"/>
    </source>
</evidence>
<dbReference type="InterPro" id="IPR004115">
    <property type="entry name" value="GAD-like_sf"/>
</dbReference>
<evidence type="ECO:0000313" key="9">
    <source>
        <dbReference type="EMBL" id="KYG66132.1"/>
    </source>
</evidence>
<feature type="binding site" evidence="7">
    <location>
        <position position="496"/>
    </location>
    <ligand>
        <name>L-aspartate</name>
        <dbReference type="ChEBI" id="CHEBI:29991"/>
    </ligand>
</feature>
<comment type="catalytic activity">
    <reaction evidence="7">
        <text>tRNA(Asx) + L-aspartate + ATP = L-aspartyl-tRNA(Asx) + AMP + diphosphate</text>
        <dbReference type="Rhea" id="RHEA:18349"/>
        <dbReference type="Rhea" id="RHEA-COMP:9710"/>
        <dbReference type="Rhea" id="RHEA-COMP:9711"/>
        <dbReference type="ChEBI" id="CHEBI:29991"/>
        <dbReference type="ChEBI" id="CHEBI:30616"/>
        <dbReference type="ChEBI" id="CHEBI:33019"/>
        <dbReference type="ChEBI" id="CHEBI:78442"/>
        <dbReference type="ChEBI" id="CHEBI:78516"/>
        <dbReference type="ChEBI" id="CHEBI:456215"/>
        <dbReference type="EC" id="6.1.1.23"/>
    </reaction>
</comment>
<dbReference type="RefSeq" id="WP_061833698.1">
    <property type="nucleotide sequence ID" value="NZ_LUKE01000001.1"/>
</dbReference>
<feature type="binding site" evidence="7">
    <location>
        <position position="178"/>
    </location>
    <ligand>
        <name>L-aspartate</name>
        <dbReference type="ChEBI" id="CHEBI:29991"/>
    </ligand>
</feature>
<dbReference type="SUPFAM" id="SSF55261">
    <property type="entry name" value="GAD domain-like"/>
    <property type="match status" value="1"/>
</dbReference>
<name>A0A150WNS2_BDEBC</name>
<keyword evidence="10" id="KW-1185">Reference proteome</keyword>
<dbReference type="InterPro" id="IPR029351">
    <property type="entry name" value="GAD_dom"/>
</dbReference>
<dbReference type="AlphaFoldDB" id="A0A150WNS2"/>
<dbReference type="InterPro" id="IPR047089">
    <property type="entry name" value="Asp-tRNA-ligase_1_N"/>
</dbReference>
<keyword evidence="3 7" id="KW-0547">Nucleotide-binding</keyword>
<dbReference type="Gene3D" id="3.30.1360.30">
    <property type="entry name" value="GAD-like domain"/>
    <property type="match status" value="1"/>
</dbReference>
<dbReference type="InterPro" id="IPR045864">
    <property type="entry name" value="aa-tRNA-synth_II/BPL/LPL"/>
</dbReference>
<keyword evidence="6 7" id="KW-0030">Aminoacyl-tRNA synthetase</keyword>
<dbReference type="InterPro" id="IPR004364">
    <property type="entry name" value="Aa-tRNA-synt_II"/>
</dbReference>
<dbReference type="InterPro" id="IPR006195">
    <property type="entry name" value="aa-tRNA-synth_II"/>
</dbReference>
<feature type="binding site" evidence="7">
    <location>
        <begin position="224"/>
        <end position="226"/>
    </location>
    <ligand>
        <name>ATP</name>
        <dbReference type="ChEBI" id="CHEBI:30616"/>
    </ligand>
</feature>
<dbReference type="CDD" id="cd04317">
    <property type="entry name" value="EcAspRS_like_N"/>
    <property type="match status" value="1"/>
</dbReference>
<proteinExistence type="inferred from homology"/>
<comment type="caution">
    <text evidence="9">The sequence shown here is derived from an EMBL/GenBank/DDBJ whole genome shotgun (WGS) entry which is preliminary data.</text>
</comment>
<gene>
    <name evidence="7" type="primary">aspS</name>
    <name evidence="9" type="ORF">AZI86_03460</name>
</gene>
<dbReference type="GO" id="GO:0006422">
    <property type="term" value="P:aspartyl-tRNA aminoacylation"/>
    <property type="evidence" value="ECO:0007669"/>
    <property type="project" value="UniProtKB-UniRule"/>
</dbReference>
<evidence type="ECO:0000256" key="5">
    <source>
        <dbReference type="ARBA" id="ARBA00022917"/>
    </source>
</evidence>
<dbReference type="EC" id="6.1.1.23" evidence="7"/>
<keyword evidence="4 7" id="KW-0067">ATP-binding</keyword>
<dbReference type="InterPro" id="IPR002312">
    <property type="entry name" value="Asp/Asn-tRNA-synth_IIb"/>
</dbReference>
<dbReference type="Pfam" id="PF01336">
    <property type="entry name" value="tRNA_anti-codon"/>
    <property type="match status" value="1"/>
</dbReference>
<sequence length="607" mass="68117">MKFVKELKRTHYCGKLNASAAGQKVVLMGWVDVRRDHGSLVFIDLRDREGIVQVVLDPSKAETSSAKNLRGEFVIAVEGIVRARPDGMKNSKIATGEIEIEALRCEVLNEAAVPPFQVDDENVNETLRLKYRYLDLRSPRLTNHLITRHKVAQLVRKFLSDNGFLEVETPILFKSTPEGARDYLVPSRVNQGTFYALPQSPQILKQLLMVSGYDRYFQIARCFRDEDLRADRQPEFSQIDMEMSFIDQEDIMEVNEKMLRMIWKEIKGVEVGPIPRMSYQEAMDRYGIDKPDTRFGMEIKDLKSIVTGSGFKVFDDVIARAGIVRGIAVPKGGSYSRGQFDKLTDIAKRAGAKGLVWIKSEADGSFTSPVSKFFSPEKLGEIFKAVGATSGDCALVIADDFDPACAALSTLRLHLGKELNLIDTSKDKFLWVVDFPAFEYSPDEKRWVSRHHPFTTPKDEFQQDLIDGKESSYGQMLAKAYDLVCNGYEMGGGSIRIYRSELQQAMFRLLGMGPEEQQAKFGFLLDALKYGAPPHGGIAWGMDRLVMLLCGTDAIREVIAFPKTAKASDLMADCPSEVNRDQLTEVGVRLSAVAEKNLEDLKKNQQA</sequence>
<feature type="binding site" evidence="7">
    <location>
        <begin position="541"/>
        <end position="544"/>
    </location>
    <ligand>
        <name>ATP</name>
        <dbReference type="ChEBI" id="CHEBI:30616"/>
    </ligand>
</feature>
<dbReference type="CDD" id="cd00777">
    <property type="entry name" value="AspRS_core"/>
    <property type="match status" value="1"/>
</dbReference>
<feature type="site" description="Important for tRNA non-discrimination" evidence="7">
    <location>
        <position position="87"/>
    </location>
</feature>
<dbReference type="GO" id="GO:0005737">
    <property type="term" value="C:cytoplasm"/>
    <property type="evidence" value="ECO:0007669"/>
    <property type="project" value="UniProtKB-SubCell"/>
</dbReference>
<dbReference type="PROSITE" id="PS50862">
    <property type="entry name" value="AA_TRNA_LIGASE_II"/>
    <property type="match status" value="1"/>
</dbReference>
<feature type="binding site" evidence="7">
    <location>
        <position position="489"/>
    </location>
    <ligand>
        <name>ATP</name>
        <dbReference type="ChEBI" id="CHEBI:30616"/>
    </ligand>
</feature>
<feature type="binding site" evidence="7">
    <location>
        <position position="451"/>
    </location>
    <ligand>
        <name>L-aspartate</name>
        <dbReference type="ChEBI" id="CHEBI:29991"/>
    </ligand>
</feature>
<accession>A0A150WNS2</accession>
<dbReference type="PANTHER" id="PTHR22594">
    <property type="entry name" value="ASPARTYL/LYSYL-TRNA SYNTHETASE"/>
    <property type="match status" value="1"/>
</dbReference>
<dbReference type="Pfam" id="PF00152">
    <property type="entry name" value="tRNA-synt_2"/>
    <property type="match status" value="1"/>
</dbReference>
<evidence type="ECO:0000256" key="7">
    <source>
        <dbReference type="HAMAP-Rule" id="MF_00044"/>
    </source>
</evidence>
<keyword evidence="2 7" id="KW-0436">Ligase</keyword>
<keyword evidence="7" id="KW-0963">Cytoplasm</keyword>
<evidence type="ECO:0000256" key="3">
    <source>
        <dbReference type="ARBA" id="ARBA00022741"/>
    </source>
</evidence>
<evidence type="ECO:0000256" key="6">
    <source>
        <dbReference type="ARBA" id="ARBA00023146"/>
    </source>
</evidence>
<dbReference type="SUPFAM" id="SSF50249">
    <property type="entry name" value="Nucleic acid-binding proteins"/>
    <property type="match status" value="1"/>
</dbReference>
<dbReference type="Proteomes" id="UP000075320">
    <property type="component" value="Unassembled WGS sequence"/>
</dbReference>
<dbReference type="PANTHER" id="PTHR22594:SF5">
    <property type="entry name" value="ASPARTATE--TRNA LIGASE, MITOCHONDRIAL"/>
    <property type="match status" value="1"/>
</dbReference>
<dbReference type="OrthoDB" id="5287385at2"/>
<dbReference type="Gene3D" id="2.40.50.140">
    <property type="entry name" value="Nucleic acid-binding proteins"/>
    <property type="match status" value="1"/>
</dbReference>
<dbReference type="HAMAP" id="MF_00044">
    <property type="entry name" value="Asp_tRNA_synth_type1"/>
    <property type="match status" value="1"/>
</dbReference>
<feature type="binding site" evidence="7">
    <location>
        <position position="233"/>
    </location>
    <ligand>
        <name>ATP</name>
        <dbReference type="ChEBI" id="CHEBI:30616"/>
    </ligand>
</feature>
<keyword evidence="5 7" id="KW-0648">Protein biosynthesis</keyword>
<dbReference type="SUPFAM" id="SSF55681">
    <property type="entry name" value="Class II aaRS and biotin synthetases"/>
    <property type="match status" value="1"/>
</dbReference>
<dbReference type="NCBIfam" id="NF001750">
    <property type="entry name" value="PRK00476.1"/>
    <property type="match status" value="1"/>
</dbReference>
<protein>
    <recommendedName>
        <fullName evidence="7">Aspartate--tRNA(Asp/Asn) ligase</fullName>
        <ecNumber evidence="7">6.1.1.23</ecNumber>
    </recommendedName>
    <alternativeName>
        <fullName evidence="7">Aspartyl-tRNA synthetase</fullName>
        <shortName evidence="7">AspRS</shortName>
    </alternativeName>
    <alternativeName>
        <fullName evidence="7">Non-discriminating aspartyl-tRNA synthetase</fullName>
        <shortName evidence="7">ND-AspRS</shortName>
    </alternativeName>
</protein>
<dbReference type="GO" id="GO:0050560">
    <property type="term" value="F:aspartate-tRNA(Asn) ligase activity"/>
    <property type="evidence" value="ECO:0007669"/>
    <property type="project" value="UniProtKB-EC"/>
</dbReference>
<dbReference type="GO" id="GO:0005524">
    <property type="term" value="F:ATP binding"/>
    <property type="evidence" value="ECO:0007669"/>
    <property type="project" value="UniProtKB-UniRule"/>
</dbReference>
<comment type="subunit">
    <text evidence="7">Homodimer.</text>
</comment>
<organism evidence="9 10">
    <name type="scientific">Bdellovibrio bacteriovorus</name>
    <dbReference type="NCBI Taxonomy" id="959"/>
    <lineage>
        <taxon>Bacteria</taxon>
        <taxon>Pseudomonadati</taxon>
        <taxon>Bdellovibrionota</taxon>
        <taxon>Bdellovibrionia</taxon>
        <taxon>Bdellovibrionales</taxon>
        <taxon>Pseudobdellovibrionaceae</taxon>
        <taxon>Bdellovibrio</taxon>
    </lineage>
</organism>
<evidence type="ECO:0000259" key="8">
    <source>
        <dbReference type="PROSITE" id="PS50862"/>
    </source>
</evidence>
<dbReference type="InterPro" id="IPR047090">
    <property type="entry name" value="AspRS_core"/>
</dbReference>
<dbReference type="InterPro" id="IPR004365">
    <property type="entry name" value="NA-bd_OB_tRNA"/>
</dbReference>
<comment type="function">
    <text evidence="7">Aspartyl-tRNA synthetase with relaxed tRNA specificity since it is able to aspartylate not only its cognate tRNA(Asp) but also tRNA(Asn). Reaction proceeds in two steps: L-aspartate is first activated by ATP to form Asp-AMP and then transferred to the acceptor end of tRNA(Asp/Asn).</text>
</comment>
<feature type="site" description="Important for tRNA non-discrimination" evidence="7">
    <location>
        <position position="37"/>
    </location>
</feature>
<feature type="domain" description="Aminoacyl-transfer RNA synthetases class-II family profile" evidence="8">
    <location>
        <begin position="148"/>
        <end position="562"/>
    </location>
</feature>
<evidence type="ECO:0000313" key="10">
    <source>
        <dbReference type="Proteomes" id="UP000075320"/>
    </source>
</evidence>
<evidence type="ECO:0000256" key="2">
    <source>
        <dbReference type="ARBA" id="ARBA00022598"/>
    </source>
</evidence>
<comment type="similarity">
    <text evidence="1 7">Belongs to the class-II aminoacyl-tRNA synthetase family. Type 1 subfamily.</text>
</comment>
<dbReference type="NCBIfam" id="TIGR00459">
    <property type="entry name" value="aspS_bact"/>
    <property type="match status" value="1"/>
</dbReference>
<dbReference type="PRINTS" id="PR01042">
    <property type="entry name" value="TRNASYNTHASP"/>
</dbReference>
<dbReference type="Gene3D" id="3.30.930.10">
    <property type="entry name" value="Bira Bifunctional Protein, Domain 2"/>
    <property type="match status" value="1"/>
</dbReference>
<feature type="binding site" evidence="7">
    <location>
        <position position="224"/>
    </location>
    <ligand>
        <name>L-aspartate</name>
        <dbReference type="ChEBI" id="CHEBI:29991"/>
    </ligand>
</feature>
<reference evidence="9 10" key="1">
    <citation type="submission" date="2016-03" db="EMBL/GenBank/DDBJ databases">
        <authorList>
            <person name="Ploux O."/>
        </authorList>
    </citation>
    <scope>NUCLEOTIDE SEQUENCE [LARGE SCALE GENOMIC DNA]</scope>
    <source>
        <strain evidence="9 10">R0</strain>
    </source>
</reference>